<evidence type="ECO:0000256" key="1">
    <source>
        <dbReference type="SAM" id="MobiDB-lite"/>
    </source>
</evidence>
<sequence>MPAHAQHNSPSAHDEARQVNGGAYPSLHFSQSPRLKLDPKDQLRRRTEPSLSTGNPSQSSTQTHGLPGGLGVGNNVYHALAGQGADVLAMLFGIPQQPSNPPSSPPDPNCPSVDQDPPVDPRCECVDEESVLPEQACEVRQESREGGRSWWAGARQFVEGTWLACVRGYEVPGRGERGGCRCGVE</sequence>
<feature type="compositionally biased region" description="Polar residues" evidence="1">
    <location>
        <begin position="1"/>
        <end position="11"/>
    </location>
</feature>
<dbReference type="EMBL" id="ML119822">
    <property type="protein sequence ID" value="RPA73408.1"/>
    <property type="molecule type" value="Genomic_DNA"/>
</dbReference>
<feature type="region of interest" description="Disordered" evidence="1">
    <location>
        <begin position="92"/>
        <end position="120"/>
    </location>
</feature>
<feature type="region of interest" description="Disordered" evidence="1">
    <location>
        <begin position="1"/>
        <end position="69"/>
    </location>
</feature>
<organism evidence="2 3">
    <name type="scientific">Ascobolus immersus RN42</name>
    <dbReference type="NCBI Taxonomy" id="1160509"/>
    <lineage>
        <taxon>Eukaryota</taxon>
        <taxon>Fungi</taxon>
        <taxon>Dikarya</taxon>
        <taxon>Ascomycota</taxon>
        <taxon>Pezizomycotina</taxon>
        <taxon>Pezizomycetes</taxon>
        <taxon>Pezizales</taxon>
        <taxon>Ascobolaceae</taxon>
        <taxon>Ascobolus</taxon>
    </lineage>
</organism>
<gene>
    <name evidence="2" type="ORF">BJ508DRAFT_419046</name>
</gene>
<reference evidence="2 3" key="1">
    <citation type="journal article" date="2018" name="Nat. Ecol. Evol.">
        <title>Pezizomycetes genomes reveal the molecular basis of ectomycorrhizal truffle lifestyle.</title>
        <authorList>
            <person name="Murat C."/>
            <person name="Payen T."/>
            <person name="Noel B."/>
            <person name="Kuo A."/>
            <person name="Morin E."/>
            <person name="Chen J."/>
            <person name="Kohler A."/>
            <person name="Krizsan K."/>
            <person name="Balestrini R."/>
            <person name="Da Silva C."/>
            <person name="Montanini B."/>
            <person name="Hainaut M."/>
            <person name="Levati E."/>
            <person name="Barry K.W."/>
            <person name="Belfiori B."/>
            <person name="Cichocki N."/>
            <person name="Clum A."/>
            <person name="Dockter R.B."/>
            <person name="Fauchery L."/>
            <person name="Guy J."/>
            <person name="Iotti M."/>
            <person name="Le Tacon F."/>
            <person name="Lindquist E.A."/>
            <person name="Lipzen A."/>
            <person name="Malagnac F."/>
            <person name="Mello A."/>
            <person name="Molinier V."/>
            <person name="Miyauchi S."/>
            <person name="Poulain J."/>
            <person name="Riccioni C."/>
            <person name="Rubini A."/>
            <person name="Sitrit Y."/>
            <person name="Splivallo R."/>
            <person name="Traeger S."/>
            <person name="Wang M."/>
            <person name="Zifcakova L."/>
            <person name="Wipf D."/>
            <person name="Zambonelli A."/>
            <person name="Paolocci F."/>
            <person name="Nowrousian M."/>
            <person name="Ottonello S."/>
            <person name="Baldrian P."/>
            <person name="Spatafora J.W."/>
            <person name="Henrissat B."/>
            <person name="Nagy L.G."/>
            <person name="Aury J.M."/>
            <person name="Wincker P."/>
            <person name="Grigoriev I.V."/>
            <person name="Bonfante P."/>
            <person name="Martin F.M."/>
        </authorList>
    </citation>
    <scope>NUCLEOTIDE SEQUENCE [LARGE SCALE GENOMIC DNA]</scope>
    <source>
        <strain evidence="2 3">RN42</strain>
    </source>
</reference>
<keyword evidence="3" id="KW-1185">Reference proteome</keyword>
<name>A0A3N4HLL2_ASCIM</name>
<dbReference type="Proteomes" id="UP000275078">
    <property type="component" value="Unassembled WGS sequence"/>
</dbReference>
<evidence type="ECO:0000313" key="2">
    <source>
        <dbReference type="EMBL" id="RPA73408.1"/>
    </source>
</evidence>
<proteinExistence type="predicted"/>
<evidence type="ECO:0000313" key="3">
    <source>
        <dbReference type="Proteomes" id="UP000275078"/>
    </source>
</evidence>
<feature type="compositionally biased region" description="Pro residues" evidence="1">
    <location>
        <begin position="98"/>
        <end position="109"/>
    </location>
</feature>
<accession>A0A3N4HLL2</accession>
<feature type="compositionally biased region" description="Basic and acidic residues" evidence="1">
    <location>
        <begin position="35"/>
        <end position="48"/>
    </location>
</feature>
<dbReference type="AlphaFoldDB" id="A0A3N4HLL2"/>
<feature type="compositionally biased region" description="Polar residues" evidence="1">
    <location>
        <begin position="49"/>
        <end position="64"/>
    </location>
</feature>
<protein>
    <submittedName>
        <fullName evidence="2">Uncharacterized protein</fullName>
    </submittedName>
</protein>